<evidence type="ECO:0000259" key="1">
    <source>
        <dbReference type="Pfam" id="PF02230"/>
    </source>
</evidence>
<feature type="domain" description="Phospholipase/carboxylesterase/thioesterase" evidence="1">
    <location>
        <begin position="5"/>
        <end position="186"/>
    </location>
</feature>
<proteinExistence type="predicted"/>
<name>A0A6M7WD23_RHILI</name>
<dbReference type="EMBL" id="CP033367">
    <property type="protein sequence ID" value="QKD01650.1"/>
    <property type="molecule type" value="Genomic_DNA"/>
</dbReference>
<dbReference type="Proteomes" id="UP000503017">
    <property type="component" value="Chromosome"/>
</dbReference>
<gene>
    <name evidence="2" type="ORF">EB235_09090</name>
</gene>
<sequence>MQFRFVEPSAPSSPPLIFLHGSGGNETDMLPVAAAAAPGAAAFSVRGAVKWEDGYAFFGRFPDRSIDEDSIRAEAPALAAFIADTIAAHYFQSKPILVGFSNGAIMAAALVMLFPNLVQGAALLRPLSPFAMPTETRLPATPVLVIDALNDARRQVGDGLDMASQLRDMGAIVTHHSLPTGHDLTEGDLDLLRGWLMKRNVFATTGSRPCRRP</sequence>
<dbReference type="Gene3D" id="3.40.50.1820">
    <property type="entry name" value="alpha/beta hydrolase"/>
    <property type="match status" value="1"/>
</dbReference>
<dbReference type="SUPFAM" id="SSF53474">
    <property type="entry name" value="alpha/beta-Hydrolases"/>
    <property type="match status" value="1"/>
</dbReference>
<dbReference type="RefSeq" id="WP_027031323.1">
    <property type="nucleotide sequence ID" value="NZ_CP033367.1"/>
</dbReference>
<dbReference type="InterPro" id="IPR003140">
    <property type="entry name" value="PLipase/COase/thioEstase"/>
</dbReference>
<dbReference type="Pfam" id="PF02230">
    <property type="entry name" value="Abhydrolase_2"/>
    <property type="match status" value="1"/>
</dbReference>
<dbReference type="InterPro" id="IPR029058">
    <property type="entry name" value="AB_hydrolase_fold"/>
</dbReference>
<evidence type="ECO:0000313" key="2">
    <source>
        <dbReference type="EMBL" id="QKD01650.1"/>
    </source>
</evidence>
<reference evidence="2 3" key="1">
    <citation type="submission" date="2018-10" db="EMBL/GenBank/DDBJ databases">
        <authorList>
            <person name="Perry B.J."/>
            <person name="Sullivan J.T."/>
            <person name="Murphy R.J.T."/>
            <person name="Ramsay J.P."/>
            <person name="Ronson C.W."/>
        </authorList>
    </citation>
    <scope>NUCLEOTIDE SEQUENCE [LARGE SCALE GENOMIC DNA]</scope>
    <source>
        <strain evidence="2 3">R88b</strain>
    </source>
</reference>
<dbReference type="GO" id="GO:0016787">
    <property type="term" value="F:hydrolase activity"/>
    <property type="evidence" value="ECO:0007669"/>
    <property type="project" value="InterPro"/>
</dbReference>
<accession>A0A6M7WD23</accession>
<dbReference type="AlphaFoldDB" id="A0A6M7WD23"/>
<organism evidence="2 3">
    <name type="scientific">Mesorhizobium loti R88b</name>
    <dbReference type="NCBI Taxonomy" id="935548"/>
    <lineage>
        <taxon>Bacteria</taxon>
        <taxon>Pseudomonadati</taxon>
        <taxon>Pseudomonadota</taxon>
        <taxon>Alphaproteobacteria</taxon>
        <taxon>Hyphomicrobiales</taxon>
        <taxon>Phyllobacteriaceae</taxon>
        <taxon>Mesorhizobium</taxon>
    </lineage>
</organism>
<evidence type="ECO:0000313" key="3">
    <source>
        <dbReference type="Proteomes" id="UP000503017"/>
    </source>
</evidence>
<protein>
    <submittedName>
        <fullName evidence="2">Esterase</fullName>
    </submittedName>
</protein>